<proteinExistence type="predicted"/>
<feature type="non-terminal residue" evidence="1">
    <location>
        <position position="1"/>
    </location>
</feature>
<dbReference type="EMBL" id="JADGJH010001350">
    <property type="protein sequence ID" value="KAJ3114634.1"/>
    <property type="molecule type" value="Genomic_DNA"/>
</dbReference>
<gene>
    <name evidence="1" type="ORF">HK100_001601</name>
</gene>
<protein>
    <submittedName>
        <fullName evidence="1">Uncharacterized protein</fullName>
    </submittedName>
</protein>
<reference evidence="1" key="1">
    <citation type="submission" date="2020-05" db="EMBL/GenBank/DDBJ databases">
        <title>Phylogenomic resolution of chytrid fungi.</title>
        <authorList>
            <person name="Stajich J.E."/>
            <person name="Amses K."/>
            <person name="Simmons R."/>
            <person name="Seto K."/>
            <person name="Myers J."/>
            <person name="Bonds A."/>
            <person name="Quandt C.A."/>
            <person name="Barry K."/>
            <person name="Liu P."/>
            <person name="Grigoriev I."/>
            <person name="Longcore J.E."/>
            <person name="James T.Y."/>
        </authorList>
    </citation>
    <scope>NUCLEOTIDE SEQUENCE</scope>
    <source>
        <strain evidence="1">JEL0513</strain>
    </source>
</reference>
<name>A0AAD5XBP8_9FUNG</name>
<keyword evidence="2" id="KW-1185">Reference proteome</keyword>
<evidence type="ECO:0000313" key="2">
    <source>
        <dbReference type="Proteomes" id="UP001211907"/>
    </source>
</evidence>
<evidence type="ECO:0000313" key="1">
    <source>
        <dbReference type="EMBL" id="KAJ3114634.1"/>
    </source>
</evidence>
<dbReference type="AlphaFoldDB" id="A0AAD5XBP8"/>
<sequence length="110" mass="12916">VGVRHNNRIARETLENPVRFNVNQSLKARINELEQTIKNLKSESFSDEFKLPLRSKEDEAKKTPTKFDEIVKLMEGREYFETDREAFEIESKARLAIAESFLSRKERVLS</sequence>
<organism evidence="1 2">
    <name type="scientific">Physocladia obscura</name>
    <dbReference type="NCBI Taxonomy" id="109957"/>
    <lineage>
        <taxon>Eukaryota</taxon>
        <taxon>Fungi</taxon>
        <taxon>Fungi incertae sedis</taxon>
        <taxon>Chytridiomycota</taxon>
        <taxon>Chytridiomycota incertae sedis</taxon>
        <taxon>Chytridiomycetes</taxon>
        <taxon>Chytridiales</taxon>
        <taxon>Chytriomycetaceae</taxon>
        <taxon>Physocladia</taxon>
    </lineage>
</organism>
<comment type="caution">
    <text evidence="1">The sequence shown here is derived from an EMBL/GenBank/DDBJ whole genome shotgun (WGS) entry which is preliminary data.</text>
</comment>
<accession>A0AAD5XBP8</accession>
<dbReference type="Proteomes" id="UP001211907">
    <property type="component" value="Unassembled WGS sequence"/>
</dbReference>